<evidence type="ECO:0000256" key="1">
    <source>
        <dbReference type="ARBA" id="ARBA00022490"/>
    </source>
</evidence>
<keyword evidence="3" id="KW-0479">Metal-binding</keyword>
<dbReference type="EMBL" id="AZGC01000026">
    <property type="protein sequence ID" value="KRL94957.1"/>
    <property type="molecule type" value="Genomic_DNA"/>
</dbReference>
<name>A0A0R1UP54_9LACO</name>
<organism evidence="7 8">
    <name type="scientific">Limosilactobacillus equigenerosi DSM 18793 = JCM 14505</name>
    <dbReference type="NCBI Taxonomy" id="1423742"/>
    <lineage>
        <taxon>Bacteria</taxon>
        <taxon>Bacillati</taxon>
        <taxon>Bacillota</taxon>
        <taxon>Bacilli</taxon>
        <taxon>Lactobacillales</taxon>
        <taxon>Lactobacillaceae</taxon>
        <taxon>Limosilactobacillus</taxon>
    </lineage>
</organism>
<dbReference type="GO" id="GO:0008156">
    <property type="term" value="P:negative regulation of DNA replication"/>
    <property type="evidence" value="ECO:0007669"/>
    <property type="project" value="UniProtKB-KW"/>
</dbReference>
<gene>
    <name evidence="7" type="ORF">FC21_GL001001</name>
</gene>
<keyword evidence="4" id="KW-0862">Zinc</keyword>
<dbReference type="PIRSF" id="PIRSF021439">
    <property type="entry name" value="DUF972"/>
    <property type="match status" value="1"/>
</dbReference>
<evidence type="ECO:0000256" key="2">
    <source>
        <dbReference type="ARBA" id="ARBA00022705"/>
    </source>
</evidence>
<proteinExistence type="predicted"/>
<dbReference type="GO" id="GO:0046872">
    <property type="term" value="F:metal ion binding"/>
    <property type="evidence" value="ECO:0007669"/>
    <property type="project" value="UniProtKB-KW"/>
</dbReference>
<dbReference type="OrthoDB" id="2112130at2"/>
<keyword evidence="6" id="KW-0175">Coiled coil</keyword>
<comment type="caution">
    <text evidence="7">The sequence shown here is derived from an EMBL/GenBank/DDBJ whole genome shotgun (WGS) entry which is preliminary data.</text>
</comment>
<evidence type="ECO:0000256" key="4">
    <source>
        <dbReference type="ARBA" id="ARBA00022833"/>
    </source>
</evidence>
<evidence type="ECO:0000256" key="3">
    <source>
        <dbReference type="ARBA" id="ARBA00022723"/>
    </source>
</evidence>
<dbReference type="PATRIC" id="fig|1423742.4.peg.1042"/>
<evidence type="ECO:0000313" key="8">
    <source>
        <dbReference type="Proteomes" id="UP000051084"/>
    </source>
</evidence>
<sequence>MERIDKGKLYDQLTALARQTQTLAEEVVSLQQQMSAVLQENVELTIENDRLRQTIAAQSHETTSNGLTASRQNLQNLYQEGFHVCNEYYGKRLADAESCTFCLDIIYNDHRTKG</sequence>
<feature type="coiled-coil region" evidence="6">
    <location>
        <begin position="13"/>
        <end position="54"/>
    </location>
</feature>
<keyword evidence="2" id="KW-0235">DNA replication</keyword>
<dbReference type="AlphaFoldDB" id="A0A0R1UP54"/>
<keyword evidence="1" id="KW-0963">Cytoplasm</keyword>
<reference evidence="7 8" key="1">
    <citation type="journal article" date="2015" name="Genome Announc.">
        <title>Expanding the biotechnology potential of lactobacilli through comparative genomics of 213 strains and associated genera.</title>
        <authorList>
            <person name="Sun Z."/>
            <person name="Harris H.M."/>
            <person name="McCann A."/>
            <person name="Guo C."/>
            <person name="Argimon S."/>
            <person name="Zhang W."/>
            <person name="Yang X."/>
            <person name="Jeffery I.B."/>
            <person name="Cooney J.C."/>
            <person name="Kagawa T.F."/>
            <person name="Liu W."/>
            <person name="Song Y."/>
            <person name="Salvetti E."/>
            <person name="Wrobel A."/>
            <person name="Rasinkangas P."/>
            <person name="Parkhill J."/>
            <person name="Rea M.C."/>
            <person name="O'Sullivan O."/>
            <person name="Ritari J."/>
            <person name="Douillard F.P."/>
            <person name="Paul Ross R."/>
            <person name="Yang R."/>
            <person name="Briner A.E."/>
            <person name="Felis G.E."/>
            <person name="de Vos W.M."/>
            <person name="Barrangou R."/>
            <person name="Klaenhammer T.R."/>
            <person name="Caufield P.W."/>
            <person name="Cui Y."/>
            <person name="Zhang H."/>
            <person name="O'Toole P.W."/>
        </authorList>
    </citation>
    <scope>NUCLEOTIDE SEQUENCE [LARGE SCALE GENOMIC DNA]</scope>
    <source>
        <strain evidence="7 8">DSM 18793</strain>
    </source>
</reference>
<evidence type="ECO:0000256" key="6">
    <source>
        <dbReference type="SAM" id="Coils"/>
    </source>
</evidence>
<dbReference type="GO" id="GO:0006260">
    <property type="term" value="P:DNA replication"/>
    <property type="evidence" value="ECO:0007669"/>
    <property type="project" value="UniProtKB-KW"/>
</dbReference>
<keyword evidence="8" id="KW-1185">Reference proteome</keyword>
<evidence type="ECO:0008006" key="9">
    <source>
        <dbReference type="Google" id="ProtNLM"/>
    </source>
</evidence>
<keyword evidence="5" id="KW-0236">DNA replication inhibitor</keyword>
<dbReference type="STRING" id="417373.GCA_001570685_00246"/>
<dbReference type="Proteomes" id="UP000051084">
    <property type="component" value="Unassembled WGS sequence"/>
</dbReference>
<evidence type="ECO:0000256" key="5">
    <source>
        <dbReference type="ARBA" id="ARBA00022880"/>
    </source>
</evidence>
<protein>
    <recommendedName>
        <fullName evidence="9">Initiation-control protein YabA</fullName>
    </recommendedName>
</protein>
<dbReference type="InterPro" id="IPR010377">
    <property type="entry name" value="YabA"/>
</dbReference>
<evidence type="ECO:0000313" key="7">
    <source>
        <dbReference type="EMBL" id="KRL94957.1"/>
    </source>
</evidence>
<dbReference type="Pfam" id="PF06156">
    <property type="entry name" value="YabA"/>
    <property type="match status" value="1"/>
</dbReference>
<accession>A0A0R1UP54</accession>
<dbReference type="RefSeq" id="WP_054652085.1">
    <property type="nucleotide sequence ID" value="NZ_BBAS01000001.1"/>
</dbReference>